<dbReference type="RefSeq" id="WP_192023774.1">
    <property type="nucleotide sequence ID" value="NZ_JACYTN010000002.1"/>
</dbReference>
<organism evidence="2 3">
    <name type="scientific">Paenibacillus arenosi</name>
    <dbReference type="NCBI Taxonomy" id="2774142"/>
    <lineage>
        <taxon>Bacteria</taxon>
        <taxon>Bacillati</taxon>
        <taxon>Bacillota</taxon>
        <taxon>Bacilli</taxon>
        <taxon>Bacillales</taxon>
        <taxon>Paenibacillaceae</taxon>
        <taxon>Paenibacillus</taxon>
    </lineage>
</organism>
<dbReference type="InterPro" id="IPR001434">
    <property type="entry name" value="OmcB-like_DUF11"/>
</dbReference>
<evidence type="ECO:0000313" key="2">
    <source>
        <dbReference type="EMBL" id="MBD8497315.1"/>
    </source>
</evidence>
<gene>
    <name evidence="2" type="ORF">IFO66_03275</name>
</gene>
<keyword evidence="3" id="KW-1185">Reference proteome</keyword>
<sequence length="243" mass="26157">MSKKETTASNLTNTKALVSTLDRPHIEVNKSVNKEEAKVKDVLTFTVLVTNTGAVDAQKAILKDVLPKELKFVLGSVFVDGVSQPNAHISSGVPLGTIVPEQLVAVTFQAKIVNIPPDEIVKNKAKVNFEYESVPGAPVTKGEAISNETRTKLLVRPLTNCEKSQATVEFSIAEQEKAVQALLDVEAEKGRAAHQAVEDGKIASEEQQLIDDSKNRTVTALTALSQVLASKRTANQDLCKGCK</sequence>
<evidence type="ECO:0000313" key="3">
    <source>
        <dbReference type="Proteomes" id="UP000634529"/>
    </source>
</evidence>
<comment type="caution">
    <text evidence="2">The sequence shown here is derived from an EMBL/GenBank/DDBJ whole genome shotgun (WGS) entry which is preliminary data.</text>
</comment>
<dbReference type="InterPro" id="IPR051172">
    <property type="entry name" value="Chlamydia_OmcB"/>
</dbReference>
<evidence type="ECO:0000259" key="1">
    <source>
        <dbReference type="Pfam" id="PF01345"/>
    </source>
</evidence>
<dbReference type="PANTHER" id="PTHR34819">
    <property type="entry name" value="LARGE CYSTEINE-RICH PERIPLASMIC PROTEIN OMCB"/>
    <property type="match status" value="1"/>
</dbReference>
<dbReference type="EMBL" id="JACYTN010000002">
    <property type="protein sequence ID" value="MBD8497315.1"/>
    <property type="molecule type" value="Genomic_DNA"/>
</dbReference>
<dbReference type="PANTHER" id="PTHR34819:SF3">
    <property type="entry name" value="CELL SURFACE PROTEIN"/>
    <property type="match status" value="1"/>
</dbReference>
<dbReference type="Pfam" id="PF01345">
    <property type="entry name" value="DUF11"/>
    <property type="match status" value="1"/>
</dbReference>
<feature type="domain" description="DUF11" evidence="1">
    <location>
        <begin position="26"/>
        <end position="128"/>
    </location>
</feature>
<protein>
    <submittedName>
        <fullName evidence="2">DUF11 domain-containing protein</fullName>
    </submittedName>
</protein>
<reference evidence="2 3" key="1">
    <citation type="submission" date="2020-09" db="EMBL/GenBank/DDBJ databases">
        <title>Paenibacillus sp. CAU 1523 isolated from sand of Haeundae Beach.</title>
        <authorList>
            <person name="Kim W."/>
        </authorList>
    </citation>
    <scope>NUCLEOTIDE SEQUENCE [LARGE SCALE GENOMIC DNA]</scope>
    <source>
        <strain evidence="2 3">CAU 1523</strain>
    </source>
</reference>
<accession>A0ABR9AVT0</accession>
<dbReference type="Proteomes" id="UP000634529">
    <property type="component" value="Unassembled WGS sequence"/>
</dbReference>
<dbReference type="Gene3D" id="2.60.40.740">
    <property type="match status" value="1"/>
</dbReference>
<dbReference type="InterPro" id="IPR047589">
    <property type="entry name" value="DUF11_rpt"/>
</dbReference>
<dbReference type="NCBIfam" id="TIGR01451">
    <property type="entry name" value="B_ant_repeat"/>
    <property type="match status" value="1"/>
</dbReference>
<name>A0ABR9AVT0_9BACL</name>
<proteinExistence type="predicted"/>